<dbReference type="AlphaFoldDB" id="A0A9D1KIL6"/>
<comment type="similarity">
    <text evidence="2">Belongs to the ABC transporter superfamily.</text>
</comment>
<sequence length="609" mass="68865">MNGIKKLWQWSKKYSFVIIGIILLSTLLQWLYAYLPLFIQYAIARLGGKMDSNTDLPQFLINFYNNIPNTLSCLLAVGLTMIFLQAIRSVLRFVDNYYQGALAQYIGYDMRLAIYDHVMDLSYSYHNHSDIGDLIQRSTTDVDQTSTFIASQVPGLIDIFVTVFIGAFRVYQISPTLMWVSLISVPITALSSVIYFRYCNKQFSIIEKAESKMTTIIQENVNSARVVRAFANEKYEFEKMDQANRDFTKKNGKFNNVMAFFWGSSDFLVFLQYSLTITVGIFLAKDGLLGSEDIIACLMLMGMLIWPMRGLGRIIASFGKATVACNRIDEVLSIPSEYTVNGTKQPVIEGNIEFQHVSFKFEDDQKHLLKDVSFKIQAGQTVAIVGKTGSGKSTICNLITRMLEIDSGDILIDGVSIKEIDKKYLRKNIKMVLQDPFLYTKTVYENISIVDASMPKEKVYEASEMAALHQEVLKFDKGYKTIVGEKGTTLSGGQKQRVAIARMLVSDSNVIIFDDSLSALDTKTDLMIRQALKKKKNKQTMIIITHRSTTAKEADLIIVLDQGKIAQIGKHEELVQQEGLYKELWGIQGELEEEFNAILNEEVQVDGRL</sequence>
<dbReference type="Pfam" id="PF00664">
    <property type="entry name" value="ABC_membrane"/>
    <property type="match status" value="1"/>
</dbReference>
<dbReference type="Pfam" id="PF00005">
    <property type="entry name" value="ABC_tran"/>
    <property type="match status" value="1"/>
</dbReference>
<keyword evidence="4" id="KW-1003">Cell membrane</keyword>
<dbReference type="InterPro" id="IPR011527">
    <property type="entry name" value="ABC1_TM_dom"/>
</dbReference>
<feature type="domain" description="ABC transmembrane type-1" evidence="12">
    <location>
        <begin position="19"/>
        <end position="320"/>
    </location>
</feature>
<dbReference type="PANTHER" id="PTHR43394:SF1">
    <property type="entry name" value="ATP-BINDING CASSETTE SUB-FAMILY B MEMBER 10, MITOCHONDRIAL"/>
    <property type="match status" value="1"/>
</dbReference>
<dbReference type="InterPro" id="IPR003593">
    <property type="entry name" value="AAA+_ATPase"/>
</dbReference>
<gene>
    <name evidence="13" type="ORF">IAD46_01285</name>
</gene>
<evidence type="ECO:0000256" key="3">
    <source>
        <dbReference type="ARBA" id="ARBA00022448"/>
    </source>
</evidence>
<dbReference type="FunFam" id="3.40.50.300:FF:000221">
    <property type="entry name" value="Multidrug ABC transporter ATP-binding protein"/>
    <property type="match status" value="1"/>
</dbReference>
<evidence type="ECO:0000256" key="5">
    <source>
        <dbReference type="ARBA" id="ARBA00022692"/>
    </source>
</evidence>
<feature type="transmembrane region" description="Helical" evidence="10">
    <location>
        <begin position="16"/>
        <end position="43"/>
    </location>
</feature>
<evidence type="ECO:0000256" key="2">
    <source>
        <dbReference type="ARBA" id="ARBA00005417"/>
    </source>
</evidence>
<evidence type="ECO:0000313" key="14">
    <source>
        <dbReference type="Proteomes" id="UP000886758"/>
    </source>
</evidence>
<dbReference type="SUPFAM" id="SSF52540">
    <property type="entry name" value="P-loop containing nucleoside triphosphate hydrolases"/>
    <property type="match status" value="1"/>
</dbReference>
<keyword evidence="3" id="KW-0813">Transport</keyword>
<evidence type="ECO:0000256" key="9">
    <source>
        <dbReference type="ARBA" id="ARBA00023136"/>
    </source>
</evidence>
<comment type="caution">
    <text evidence="13">The sequence shown here is derived from an EMBL/GenBank/DDBJ whole genome shotgun (WGS) entry which is preliminary data.</text>
</comment>
<dbReference type="SMART" id="SM00382">
    <property type="entry name" value="AAA"/>
    <property type="match status" value="1"/>
</dbReference>
<keyword evidence="9 10" id="KW-0472">Membrane</keyword>
<evidence type="ECO:0000256" key="8">
    <source>
        <dbReference type="ARBA" id="ARBA00022989"/>
    </source>
</evidence>
<dbReference type="EMBL" id="DVLF01000042">
    <property type="protein sequence ID" value="HIT49636.1"/>
    <property type="molecule type" value="Genomic_DNA"/>
</dbReference>
<dbReference type="InterPro" id="IPR017871">
    <property type="entry name" value="ABC_transporter-like_CS"/>
</dbReference>
<keyword evidence="7 13" id="KW-0067">ATP-binding</keyword>
<feature type="transmembrane region" description="Helical" evidence="10">
    <location>
        <begin position="153"/>
        <end position="171"/>
    </location>
</feature>
<reference evidence="13" key="1">
    <citation type="submission" date="2020-10" db="EMBL/GenBank/DDBJ databases">
        <authorList>
            <person name="Gilroy R."/>
        </authorList>
    </citation>
    <scope>NUCLEOTIDE SEQUENCE</scope>
    <source>
        <strain evidence="13">ChiW17-6978</strain>
    </source>
</reference>
<name>A0A9D1KIL6_9MOLU</name>
<keyword evidence="5 10" id="KW-0812">Transmembrane</keyword>
<dbReference type="GO" id="GO:0016887">
    <property type="term" value="F:ATP hydrolysis activity"/>
    <property type="evidence" value="ECO:0007669"/>
    <property type="project" value="InterPro"/>
</dbReference>
<feature type="transmembrane region" description="Helical" evidence="10">
    <location>
        <begin position="259"/>
        <end position="282"/>
    </location>
</feature>
<dbReference type="CDD" id="cd18542">
    <property type="entry name" value="ABC_6TM_YknU_like"/>
    <property type="match status" value="1"/>
</dbReference>
<proteinExistence type="inferred from homology"/>
<keyword evidence="8 10" id="KW-1133">Transmembrane helix</keyword>
<dbReference type="Gene3D" id="3.40.50.300">
    <property type="entry name" value="P-loop containing nucleotide triphosphate hydrolases"/>
    <property type="match status" value="1"/>
</dbReference>
<dbReference type="PROSITE" id="PS50929">
    <property type="entry name" value="ABC_TM1F"/>
    <property type="match status" value="1"/>
</dbReference>
<dbReference type="InterPro" id="IPR036640">
    <property type="entry name" value="ABC1_TM_sf"/>
</dbReference>
<feature type="domain" description="ABC transporter" evidence="11">
    <location>
        <begin position="352"/>
        <end position="587"/>
    </location>
</feature>
<dbReference type="InterPro" id="IPR027417">
    <property type="entry name" value="P-loop_NTPase"/>
</dbReference>
<dbReference type="Gene3D" id="1.20.1560.10">
    <property type="entry name" value="ABC transporter type 1, transmembrane domain"/>
    <property type="match status" value="1"/>
</dbReference>
<protein>
    <submittedName>
        <fullName evidence="13">ABC transporter ATP-binding protein</fullName>
    </submittedName>
</protein>
<dbReference type="PROSITE" id="PS00211">
    <property type="entry name" value="ABC_TRANSPORTER_1"/>
    <property type="match status" value="1"/>
</dbReference>
<dbReference type="PROSITE" id="PS50893">
    <property type="entry name" value="ABC_TRANSPORTER_2"/>
    <property type="match status" value="1"/>
</dbReference>
<organism evidence="13 14">
    <name type="scientific">Candidatus Pelethenecus faecipullorum</name>
    <dbReference type="NCBI Taxonomy" id="2840900"/>
    <lineage>
        <taxon>Bacteria</taxon>
        <taxon>Bacillati</taxon>
        <taxon>Mycoplasmatota</taxon>
        <taxon>Mollicutes</taxon>
        <taxon>Candidatus Pelethenecus</taxon>
    </lineage>
</organism>
<evidence type="ECO:0000256" key="6">
    <source>
        <dbReference type="ARBA" id="ARBA00022741"/>
    </source>
</evidence>
<evidence type="ECO:0000256" key="1">
    <source>
        <dbReference type="ARBA" id="ARBA00004651"/>
    </source>
</evidence>
<feature type="transmembrane region" description="Helical" evidence="10">
    <location>
        <begin position="63"/>
        <end position="84"/>
    </location>
</feature>
<evidence type="ECO:0000256" key="10">
    <source>
        <dbReference type="SAM" id="Phobius"/>
    </source>
</evidence>
<dbReference type="InterPro" id="IPR003439">
    <property type="entry name" value="ABC_transporter-like_ATP-bd"/>
</dbReference>
<dbReference type="Proteomes" id="UP000886758">
    <property type="component" value="Unassembled WGS sequence"/>
</dbReference>
<dbReference type="SUPFAM" id="SSF90123">
    <property type="entry name" value="ABC transporter transmembrane region"/>
    <property type="match status" value="1"/>
</dbReference>
<keyword evidence="6" id="KW-0547">Nucleotide-binding</keyword>
<evidence type="ECO:0000259" key="12">
    <source>
        <dbReference type="PROSITE" id="PS50929"/>
    </source>
</evidence>
<dbReference type="PANTHER" id="PTHR43394">
    <property type="entry name" value="ATP-DEPENDENT PERMEASE MDL1, MITOCHONDRIAL"/>
    <property type="match status" value="1"/>
</dbReference>
<comment type="subcellular location">
    <subcellularLocation>
        <location evidence="1">Cell membrane</location>
        <topology evidence="1">Multi-pass membrane protein</topology>
    </subcellularLocation>
</comment>
<dbReference type="GO" id="GO:0005886">
    <property type="term" value="C:plasma membrane"/>
    <property type="evidence" value="ECO:0007669"/>
    <property type="project" value="UniProtKB-SubCell"/>
</dbReference>
<feature type="transmembrane region" description="Helical" evidence="10">
    <location>
        <begin position="177"/>
        <end position="198"/>
    </location>
</feature>
<evidence type="ECO:0000313" key="13">
    <source>
        <dbReference type="EMBL" id="HIT49636.1"/>
    </source>
</evidence>
<evidence type="ECO:0000259" key="11">
    <source>
        <dbReference type="PROSITE" id="PS50893"/>
    </source>
</evidence>
<evidence type="ECO:0000256" key="7">
    <source>
        <dbReference type="ARBA" id="ARBA00022840"/>
    </source>
</evidence>
<reference evidence="13" key="2">
    <citation type="journal article" date="2021" name="PeerJ">
        <title>Extensive microbial diversity within the chicken gut microbiome revealed by metagenomics and culture.</title>
        <authorList>
            <person name="Gilroy R."/>
            <person name="Ravi A."/>
            <person name="Getino M."/>
            <person name="Pursley I."/>
            <person name="Horton D.L."/>
            <person name="Alikhan N.F."/>
            <person name="Baker D."/>
            <person name="Gharbi K."/>
            <person name="Hall N."/>
            <person name="Watson M."/>
            <person name="Adriaenssens E.M."/>
            <person name="Foster-Nyarko E."/>
            <person name="Jarju S."/>
            <person name="Secka A."/>
            <person name="Antonio M."/>
            <person name="Oren A."/>
            <person name="Chaudhuri R.R."/>
            <person name="La Ragione R."/>
            <person name="Hildebrand F."/>
            <person name="Pallen M.J."/>
        </authorList>
    </citation>
    <scope>NUCLEOTIDE SEQUENCE</scope>
    <source>
        <strain evidence="13">ChiW17-6978</strain>
    </source>
</reference>
<accession>A0A9D1KIL6</accession>
<evidence type="ECO:0000256" key="4">
    <source>
        <dbReference type="ARBA" id="ARBA00022475"/>
    </source>
</evidence>
<dbReference type="InterPro" id="IPR039421">
    <property type="entry name" value="Type_1_exporter"/>
</dbReference>
<dbReference type="GO" id="GO:0015421">
    <property type="term" value="F:ABC-type oligopeptide transporter activity"/>
    <property type="evidence" value="ECO:0007669"/>
    <property type="project" value="TreeGrafter"/>
</dbReference>
<dbReference type="GO" id="GO:0005524">
    <property type="term" value="F:ATP binding"/>
    <property type="evidence" value="ECO:0007669"/>
    <property type="project" value="UniProtKB-KW"/>
</dbReference>